<keyword evidence="1" id="KW-0472">Membrane</keyword>
<keyword evidence="1" id="KW-1133">Transmembrane helix</keyword>
<feature type="transmembrane region" description="Helical" evidence="1">
    <location>
        <begin position="103"/>
        <end position="120"/>
    </location>
</feature>
<dbReference type="PANTHER" id="PTHR35867:SF1">
    <property type="entry name" value="PROTEIN RSEC"/>
    <property type="match status" value="1"/>
</dbReference>
<sequence length="147" mass="16547">MAEKGIVTELKDNNIAYIKMKRTEACAKCRACVSGLSEQDMFIDAENDCDASVGQWVELEFDNNGFFYAVLIMYGIPFVALISGILLGYYAIAPLLPFVSKEILSCVVGLGFTALVYLWIRSQEDRWSSKKYRPIAKRITTPPEKDE</sequence>
<dbReference type="PANTHER" id="PTHR35867">
    <property type="entry name" value="PROTEIN RSEC"/>
    <property type="match status" value="1"/>
</dbReference>
<dbReference type="InterPro" id="IPR007359">
    <property type="entry name" value="SigmaE_reg_RseC_MucC"/>
</dbReference>
<keyword evidence="1" id="KW-0812">Transmembrane</keyword>
<organism evidence="2 3">
    <name type="scientific">Candidatus Fimicola merdigallinarum</name>
    <dbReference type="NCBI Taxonomy" id="2840819"/>
    <lineage>
        <taxon>Bacteria</taxon>
        <taxon>Bacillati</taxon>
        <taxon>Bacillota</taxon>
        <taxon>Clostridia</taxon>
        <taxon>Lachnospirales</taxon>
        <taxon>Lachnospiraceae</taxon>
        <taxon>Lachnospiraceae incertae sedis</taxon>
        <taxon>Candidatus Fimicola</taxon>
    </lineage>
</organism>
<evidence type="ECO:0000313" key="3">
    <source>
        <dbReference type="Proteomes" id="UP000823611"/>
    </source>
</evidence>
<reference evidence="2" key="1">
    <citation type="submission" date="2020-10" db="EMBL/GenBank/DDBJ databases">
        <authorList>
            <person name="Gilroy R."/>
        </authorList>
    </citation>
    <scope>NUCLEOTIDE SEQUENCE</scope>
    <source>
        <strain evidence="2">F6-4510</strain>
    </source>
</reference>
<evidence type="ECO:0000256" key="1">
    <source>
        <dbReference type="SAM" id="Phobius"/>
    </source>
</evidence>
<feature type="transmembrane region" description="Helical" evidence="1">
    <location>
        <begin position="66"/>
        <end position="91"/>
    </location>
</feature>
<name>A0A9D9H0V3_9FIRM</name>
<gene>
    <name evidence="2" type="ORF">IAC55_04365</name>
</gene>
<comment type="caution">
    <text evidence="2">The sequence shown here is derived from an EMBL/GenBank/DDBJ whole genome shotgun (WGS) entry which is preliminary data.</text>
</comment>
<accession>A0A9D9H0V3</accession>
<protein>
    <submittedName>
        <fullName evidence="2">SoxR reducing system RseC family protein</fullName>
    </submittedName>
</protein>
<dbReference type="AlphaFoldDB" id="A0A9D9H0V3"/>
<dbReference type="Proteomes" id="UP000823611">
    <property type="component" value="Unassembled WGS sequence"/>
</dbReference>
<dbReference type="Pfam" id="PF04246">
    <property type="entry name" value="RseC_MucC"/>
    <property type="match status" value="1"/>
</dbReference>
<reference evidence="2" key="2">
    <citation type="journal article" date="2021" name="PeerJ">
        <title>Extensive microbial diversity within the chicken gut microbiome revealed by metagenomics and culture.</title>
        <authorList>
            <person name="Gilroy R."/>
            <person name="Ravi A."/>
            <person name="Getino M."/>
            <person name="Pursley I."/>
            <person name="Horton D.L."/>
            <person name="Alikhan N.F."/>
            <person name="Baker D."/>
            <person name="Gharbi K."/>
            <person name="Hall N."/>
            <person name="Watson M."/>
            <person name="Adriaenssens E.M."/>
            <person name="Foster-Nyarko E."/>
            <person name="Jarju S."/>
            <person name="Secka A."/>
            <person name="Antonio M."/>
            <person name="Oren A."/>
            <person name="Chaudhuri R.R."/>
            <person name="La Ragione R."/>
            <person name="Hildebrand F."/>
            <person name="Pallen M.J."/>
        </authorList>
    </citation>
    <scope>NUCLEOTIDE SEQUENCE</scope>
    <source>
        <strain evidence="2">F6-4510</strain>
    </source>
</reference>
<proteinExistence type="predicted"/>
<dbReference type="EMBL" id="JADIMX010000083">
    <property type="protein sequence ID" value="MBO8434540.1"/>
    <property type="molecule type" value="Genomic_DNA"/>
</dbReference>
<evidence type="ECO:0000313" key="2">
    <source>
        <dbReference type="EMBL" id="MBO8434540.1"/>
    </source>
</evidence>